<dbReference type="EMBL" id="ADMH02000604">
    <property type="protein sequence ID" value="ETN65673.1"/>
    <property type="molecule type" value="Genomic_DNA"/>
</dbReference>
<reference evidence="2 4" key="1">
    <citation type="journal article" date="2010" name="BMC Genomics">
        <title>Combination of measures distinguishes pre-miRNAs from other stem-loops in the genome of the newly sequenced Anopheles darlingi.</title>
        <authorList>
            <person name="Mendes N.D."/>
            <person name="Freitas A.T."/>
            <person name="Vasconcelos A.T."/>
            <person name="Sagot M.F."/>
        </authorList>
    </citation>
    <scope>NUCLEOTIDE SEQUENCE</scope>
</reference>
<sequence length="94" mass="10278">MALNWTVLLSPTALSSLWAAPLPKAVLLLSPTTWIVLLAVAISSIAFYVRRAELVKHIDRIPGPAALPLLGNSLQWLVDRDGKQNSTENPPFNH</sequence>
<dbReference type="STRING" id="43151.W5JQU1"/>
<dbReference type="AlphaFoldDB" id="W5JQU1"/>
<keyword evidence="1" id="KW-0472">Membrane</keyword>
<reference evidence="3" key="4">
    <citation type="submission" date="2015-06" db="UniProtKB">
        <authorList>
            <consortium name="EnsemblMetazoa"/>
        </authorList>
    </citation>
    <scope>IDENTIFICATION</scope>
</reference>
<dbReference type="VEuPathDB" id="VectorBase:ADAC002553"/>
<reference evidence="2" key="2">
    <citation type="submission" date="2010-05" db="EMBL/GenBank/DDBJ databases">
        <authorList>
            <person name="Almeida L.G."/>
            <person name="Nicolas M.F."/>
            <person name="Souza R.C."/>
            <person name="Vasconcelos A.T.R."/>
        </authorList>
    </citation>
    <scope>NUCLEOTIDE SEQUENCE</scope>
</reference>
<evidence type="ECO:0000313" key="4">
    <source>
        <dbReference type="Proteomes" id="UP000000673"/>
    </source>
</evidence>
<reference evidence="2" key="3">
    <citation type="journal article" date="2013" name="Nucleic Acids Res.">
        <title>The genome of Anopheles darlingi, the main neotropical malaria vector.</title>
        <authorList>
            <person name="Marinotti O."/>
            <person name="Cerqueira G.C."/>
            <person name="de Almeida L.G."/>
            <person name="Ferro M.I."/>
            <person name="Loreto E.L."/>
            <person name="Zaha A."/>
            <person name="Teixeira S.M."/>
            <person name="Wespiser A.R."/>
            <person name="Almeida E Silva A."/>
            <person name="Schlindwein A.D."/>
            <person name="Pacheco A.C."/>
            <person name="Silva A.L."/>
            <person name="Graveley B.R."/>
            <person name="Walenz B.P."/>
            <person name="Lima Bde A."/>
            <person name="Ribeiro C.A."/>
            <person name="Nunes-Silva C.G."/>
            <person name="de Carvalho C.R."/>
            <person name="Soares C.M."/>
            <person name="de Menezes C.B."/>
            <person name="Matiolli C."/>
            <person name="Caffrey D."/>
            <person name="Araujo D.A."/>
            <person name="de Oliveira D.M."/>
            <person name="Golenbock D."/>
            <person name="Grisard E.C."/>
            <person name="Fantinatti-Garboggini F."/>
            <person name="de Carvalho F.M."/>
            <person name="Barcellos F.G."/>
            <person name="Prosdocimi F."/>
            <person name="May G."/>
            <person name="Azevedo Junior G.M."/>
            <person name="Guimaraes G.M."/>
            <person name="Goldman G.H."/>
            <person name="Padilha I.Q."/>
            <person name="Batista Jda S."/>
            <person name="Ferro J.A."/>
            <person name="Ribeiro J.M."/>
            <person name="Fietto J.L."/>
            <person name="Dabbas K.M."/>
            <person name="Cerdeira L."/>
            <person name="Agnez-Lima L.F."/>
            <person name="Brocchi M."/>
            <person name="de Carvalho M.O."/>
            <person name="Teixeira Mde M."/>
            <person name="Diniz Maia Mde M."/>
            <person name="Goldman M.H."/>
            <person name="Cruz Schneider M.P."/>
            <person name="Felipe M.S."/>
            <person name="Hungria M."/>
            <person name="Nicolas M.F."/>
            <person name="Pereira M."/>
            <person name="Montes M.A."/>
            <person name="Cantao M.E."/>
            <person name="Vincentz M."/>
            <person name="Rafael M.S."/>
            <person name="Silverman N."/>
            <person name="Stoco P.H."/>
            <person name="Souza R.C."/>
            <person name="Vicentini R."/>
            <person name="Gazzinelli R.T."/>
            <person name="Neves Rde O."/>
            <person name="Silva R."/>
            <person name="Astolfi-Filho S."/>
            <person name="Maciel T.E."/>
            <person name="Urmenyi T.P."/>
            <person name="Tadei W.P."/>
            <person name="Camargo E.P."/>
            <person name="de Vasconcelos A.T."/>
        </authorList>
    </citation>
    <scope>NUCLEOTIDE SEQUENCE</scope>
</reference>
<feature type="transmembrane region" description="Helical" evidence="1">
    <location>
        <begin position="29"/>
        <end position="49"/>
    </location>
</feature>
<protein>
    <submittedName>
        <fullName evidence="2 3">Uncharacterized protein</fullName>
    </submittedName>
</protein>
<keyword evidence="4" id="KW-1185">Reference proteome</keyword>
<dbReference type="VEuPathDB" id="VectorBase:ADAR2_009084"/>
<name>W5JQU1_ANODA</name>
<evidence type="ECO:0000256" key="1">
    <source>
        <dbReference type="SAM" id="Phobius"/>
    </source>
</evidence>
<dbReference type="Proteomes" id="UP000000673">
    <property type="component" value="Unassembled WGS sequence"/>
</dbReference>
<keyword evidence="1" id="KW-1133">Transmembrane helix</keyword>
<dbReference type="HOGENOM" id="CLU_2387982_0_0_1"/>
<dbReference type="EnsemblMetazoa" id="ADAC002553-RA">
    <property type="protein sequence ID" value="ADAC002553-PA"/>
    <property type="gene ID" value="ADAC002553"/>
</dbReference>
<accession>W5JQU1</accession>
<evidence type="ECO:0000313" key="3">
    <source>
        <dbReference type="EnsemblMetazoa" id="ADAC002553-PA"/>
    </source>
</evidence>
<proteinExistence type="predicted"/>
<gene>
    <name evidence="2" type="ORF">AND_002553</name>
</gene>
<evidence type="ECO:0000313" key="2">
    <source>
        <dbReference type="EMBL" id="ETN65673.1"/>
    </source>
</evidence>
<keyword evidence="1" id="KW-0812">Transmembrane</keyword>
<organism evidence="2">
    <name type="scientific">Anopheles darlingi</name>
    <name type="common">Mosquito</name>
    <dbReference type="NCBI Taxonomy" id="43151"/>
    <lineage>
        <taxon>Eukaryota</taxon>
        <taxon>Metazoa</taxon>
        <taxon>Ecdysozoa</taxon>
        <taxon>Arthropoda</taxon>
        <taxon>Hexapoda</taxon>
        <taxon>Insecta</taxon>
        <taxon>Pterygota</taxon>
        <taxon>Neoptera</taxon>
        <taxon>Endopterygota</taxon>
        <taxon>Diptera</taxon>
        <taxon>Nematocera</taxon>
        <taxon>Culicoidea</taxon>
        <taxon>Culicidae</taxon>
        <taxon>Anophelinae</taxon>
        <taxon>Anopheles</taxon>
    </lineage>
</organism>